<feature type="compositionally biased region" description="Polar residues" evidence="1">
    <location>
        <begin position="210"/>
        <end position="221"/>
    </location>
</feature>
<dbReference type="AlphaFoldDB" id="A0A6P6S4S0"/>
<dbReference type="Proteomes" id="UP000515125">
    <property type="component" value="Unplaced"/>
</dbReference>
<name>A0A6P6S4S0_9EIME</name>
<feature type="compositionally biased region" description="Low complexity" evidence="1">
    <location>
        <begin position="329"/>
        <end position="354"/>
    </location>
</feature>
<dbReference type="GeneID" id="113147563"/>
<feature type="compositionally biased region" description="Basic and acidic residues" evidence="1">
    <location>
        <begin position="137"/>
        <end position="147"/>
    </location>
</feature>
<evidence type="ECO:0000313" key="2">
    <source>
        <dbReference type="Proteomes" id="UP000515125"/>
    </source>
</evidence>
<proteinExistence type="predicted"/>
<dbReference type="RefSeq" id="XP_026194310.1">
    <property type="nucleotide sequence ID" value="XM_026338525.1"/>
</dbReference>
<evidence type="ECO:0000313" key="3">
    <source>
        <dbReference type="RefSeq" id="XP_026194310.1"/>
    </source>
</evidence>
<reference evidence="3" key="1">
    <citation type="submission" date="2025-08" db="UniProtKB">
        <authorList>
            <consortium name="RefSeq"/>
        </authorList>
    </citation>
    <scope>IDENTIFICATION</scope>
</reference>
<feature type="compositionally biased region" description="Polar residues" evidence="1">
    <location>
        <begin position="160"/>
        <end position="171"/>
    </location>
</feature>
<feature type="region of interest" description="Disordered" evidence="1">
    <location>
        <begin position="95"/>
        <end position="226"/>
    </location>
</feature>
<accession>A0A6P6S4S0</accession>
<protein>
    <submittedName>
        <fullName evidence="3">Collagen alpha-1(XV) chain-like</fullName>
    </submittedName>
</protein>
<evidence type="ECO:0000256" key="1">
    <source>
        <dbReference type="SAM" id="MobiDB-lite"/>
    </source>
</evidence>
<sequence length="377" mass="38858">MAVSVLDKRKENLNEDKACLRLVSAISHMCSCSCRDGAQPAMNCPTRSPQKEQVFALFSVGALCSVYTEAEVPVTSPSNAADGCYLVGSVVPADPESPPAAAHQAGEPNELAPQTGEETLPPAEDEAQPPQAPSAENRQDLGEKQQDPKPSGAPTAPDEVSTNSNTANQTLPAPVAASNGPVDEKETTRKDLGVSQPTLTTEYQPADTGNLLTPITPTAPTDASMEPKPLDAAALFTETAHQSSVDQLEEALASVFEEFEDFSSPVGPQFGTTSEEENRERTNGLQSKTLRGIASSDGENGDTADSENNLLESSGDVGPSGRSAQTGRSSGSGNNQSSGSSGGSNPSASSGASPVYPSLLTAAFTVTSSMVIGFLAV</sequence>
<feature type="region of interest" description="Disordered" evidence="1">
    <location>
        <begin position="259"/>
        <end position="355"/>
    </location>
</feature>
<feature type="compositionally biased region" description="Basic and acidic residues" evidence="1">
    <location>
        <begin position="182"/>
        <end position="192"/>
    </location>
</feature>
<keyword evidence="2" id="KW-1185">Reference proteome</keyword>
<gene>
    <name evidence="3" type="primary">LOC113147563</name>
</gene>
<organism evidence="2 3">
    <name type="scientific">Cyclospora cayetanensis</name>
    <dbReference type="NCBI Taxonomy" id="88456"/>
    <lineage>
        <taxon>Eukaryota</taxon>
        <taxon>Sar</taxon>
        <taxon>Alveolata</taxon>
        <taxon>Apicomplexa</taxon>
        <taxon>Conoidasida</taxon>
        <taxon>Coccidia</taxon>
        <taxon>Eucoccidiorida</taxon>
        <taxon>Eimeriorina</taxon>
        <taxon>Eimeriidae</taxon>
        <taxon>Cyclospora</taxon>
    </lineage>
</organism>